<dbReference type="GO" id="GO:0006270">
    <property type="term" value="P:DNA replication initiation"/>
    <property type="evidence" value="ECO:0007669"/>
    <property type="project" value="TreeGrafter"/>
</dbReference>
<keyword evidence="5 12" id="KW-0378">Hydrolase</keyword>
<dbReference type="PROSITE" id="PS51192">
    <property type="entry name" value="HELICASE_ATP_BIND_1"/>
    <property type="match status" value="1"/>
</dbReference>
<feature type="domain" description="Helicase ATP-binding" evidence="13">
    <location>
        <begin position="219"/>
        <end position="385"/>
    </location>
</feature>
<feature type="binding site" evidence="12">
    <location>
        <position position="473"/>
    </location>
    <ligand>
        <name>Zn(2+)</name>
        <dbReference type="ChEBI" id="CHEBI:29105"/>
        <label>2</label>
    </ligand>
</feature>
<reference evidence="14 15" key="1">
    <citation type="submission" date="2016-10" db="EMBL/GenBank/DDBJ databases">
        <authorList>
            <person name="de Groot N.N."/>
        </authorList>
    </citation>
    <scope>NUCLEOTIDE SEQUENCE [LARGE SCALE GENOMIC DNA]</scope>
    <source>
        <strain evidence="14 15">DSM 14045</strain>
    </source>
</reference>
<dbReference type="CDD" id="cd17929">
    <property type="entry name" value="DEXHc_priA"/>
    <property type="match status" value="1"/>
</dbReference>
<dbReference type="Pfam" id="PF18319">
    <property type="entry name" value="Zn_ribbon_PriA"/>
    <property type="match status" value="1"/>
</dbReference>
<dbReference type="GO" id="GO:0043138">
    <property type="term" value="F:3'-5' DNA helicase activity"/>
    <property type="evidence" value="ECO:0007669"/>
    <property type="project" value="UniProtKB-EC"/>
</dbReference>
<proteinExistence type="inferred from homology"/>
<dbReference type="HAMAP" id="MF_00983">
    <property type="entry name" value="PriA"/>
    <property type="match status" value="1"/>
</dbReference>
<gene>
    <name evidence="12" type="primary">priA</name>
    <name evidence="14" type="ORF">SAMN02910414_01492</name>
</gene>
<keyword evidence="8 12" id="KW-0067">ATP-binding</keyword>
<evidence type="ECO:0000256" key="2">
    <source>
        <dbReference type="ARBA" id="ARBA00022705"/>
    </source>
</evidence>
<evidence type="ECO:0000259" key="13">
    <source>
        <dbReference type="PROSITE" id="PS51192"/>
    </source>
</evidence>
<dbReference type="RefSeq" id="WP_074717613.1">
    <property type="nucleotide sequence ID" value="NZ_FNPG01000017.1"/>
</dbReference>
<dbReference type="Proteomes" id="UP000183918">
    <property type="component" value="Unassembled WGS sequence"/>
</dbReference>
<dbReference type="GO" id="GO:1990077">
    <property type="term" value="C:primosome complex"/>
    <property type="evidence" value="ECO:0007669"/>
    <property type="project" value="UniProtKB-UniRule"/>
</dbReference>
<comment type="catalytic activity">
    <reaction evidence="12">
        <text>Couples ATP hydrolysis with the unwinding of duplex DNA by translocating in the 3'-5' direction.</text>
        <dbReference type="EC" id="5.6.2.4"/>
    </reaction>
</comment>
<dbReference type="GO" id="GO:0006302">
    <property type="term" value="P:double-strand break repair"/>
    <property type="evidence" value="ECO:0007669"/>
    <property type="project" value="InterPro"/>
</dbReference>
<dbReference type="AlphaFoldDB" id="A0A1H3JLU7"/>
<dbReference type="GO" id="GO:0016887">
    <property type="term" value="F:ATP hydrolysis activity"/>
    <property type="evidence" value="ECO:0007669"/>
    <property type="project" value="RHEA"/>
</dbReference>
<dbReference type="GO" id="GO:0003677">
    <property type="term" value="F:DNA binding"/>
    <property type="evidence" value="ECO:0007669"/>
    <property type="project" value="UniProtKB-UniRule"/>
</dbReference>
<feature type="binding site" evidence="12">
    <location>
        <position position="489"/>
    </location>
    <ligand>
        <name>Zn(2+)</name>
        <dbReference type="ChEBI" id="CHEBI:29105"/>
        <label>1</label>
    </ligand>
</feature>
<feature type="binding site" evidence="12">
    <location>
        <position position="476"/>
    </location>
    <ligand>
        <name>Zn(2+)</name>
        <dbReference type="ChEBI" id="CHEBI:29105"/>
        <label>2</label>
    </ligand>
</feature>
<dbReference type="Pfam" id="PF00271">
    <property type="entry name" value="Helicase_C"/>
    <property type="match status" value="1"/>
</dbReference>
<evidence type="ECO:0000256" key="3">
    <source>
        <dbReference type="ARBA" id="ARBA00022723"/>
    </source>
</evidence>
<dbReference type="InterPro" id="IPR005259">
    <property type="entry name" value="PriA"/>
</dbReference>
<dbReference type="GO" id="GO:0008270">
    <property type="term" value="F:zinc ion binding"/>
    <property type="evidence" value="ECO:0007669"/>
    <property type="project" value="UniProtKB-UniRule"/>
</dbReference>
<dbReference type="EC" id="5.6.2.4" evidence="12"/>
<keyword evidence="4 12" id="KW-0547">Nucleotide-binding</keyword>
<evidence type="ECO:0000256" key="5">
    <source>
        <dbReference type="ARBA" id="ARBA00022801"/>
    </source>
</evidence>
<feature type="binding site" evidence="12">
    <location>
        <position position="447"/>
    </location>
    <ligand>
        <name>Zn(2+)</name>
        <dbReference type="ChEBI" id="CHEBI:29105"/>
        <label>1</label>
    </ligand>
</feature>
<dbReference type="Pfam" id="PF17764">
    <property type="entry name" value="PriA_3primeBD"/>
    <property type="match status" value="1"/>
</dbReference>
<dbReference type="SUPFAM" id="SSF52540">
    <property type="entry name" value="P-loop containing nucleoside triphosphate hydrolases"/>
    <property type="match status" value="2"/>
</dbReference>
<name>A0A1H3JLU7_9FIRM</name>
<keyword evidence="10 12" id="KW-0413">Isomerase</keyword>
<keyword evidence="2 12" id="KW-0235">DNA replication</keyword>
<dbReference type="GO" id="GO:0005524">
    <property type="term" value="F:ATP binding"/>
    <property type="evidence" value="ECO:0007669"/>
    <property type="project" value="UniProtKB-UniRule"/>
</dbReference>
<sequence>MSKFANVIVDISHEKLDKTFQYIIPKELENAIEIGMQVKIPFGPRFITGYVIETTDEAEYDFTKLKPIAGVVQDAIGIESQLISLASWIKRNYGGTFNQALKTVIPVKQKQNHIIKKILVLTIDKQYALEQLSIFEKKHYTAKARLLKELIEHQQIEQTIVTRKLNVSTTVIKGFVENGFIRIDELTTYRNPVSKLKAKGYNLVLNEDQQKVVDTIQQSIIKDIHKTYLLKGVTGSGKTEVYMELIDHIIKKGKQAIVLIPEIALTYQTVMRFYNRFNDKVSVMNSKLSPGERYDQFERAKNGDISIMIGPRSALFTPFNNLGIIIIDEEHESSYKNETIPKYHTREVAIYRAKKNNAVVVLGSATPSIESYYKAQKGEFKLVELNKRVAEKPLPTCEIIDLRQELKVGNRSILSYKLQYLIEDRLRKKQQIMLFINRRGLAGFVSCRSCGEVIKCPHCDVSLSQHGNGKLMCHYCGYTIPMPRVCPSCSSKYIAGFRAGTQKIEEMVKKRFPSARVLRMDFDTTRRKDSYEKILSAFSNQEADILIGTQMIVKGHDFPNVTLVGVLAADLSLNSSDFRGAEKTFQLLTQAAGRAGRGEELGNVIIQTYEPDHYAVKLASQQNYEEFYEKEISYRNLMRYPPIWNMLVVMCSSKNEKVSEKVSESISNILHGKIVGMENIQIIGPTDASISKINDTYRKVIYIRAKYYDNLIFLKDYIEKYARDNKEFSRAIIQFDFNPVSGF</sequence>
<dbReference type="InterPro" id="IPR042115">
    <property type="entry name" value="PriA_3primeBD_sf"/>
</dbReference>
<feature type="binding site" evidence="12">
    <location>
        <position position="486"/>
    </location>
    <ligand>
        <name>Zn(2+)</name>
        <dbReference type="ChEBI" id="CHEBI:29105"/>
        <label>1</label>
    </ligand>
</feature>
<dbReference type="Gene3D" id="3.40.1440.60">
    <property type="entry name" value="PriA, 3(prime) DNA-binding domain"/>
    <property type="match status" value="1"/>
</dbReference>
<dbReference type="Pfam" id="PF00270">
    <property type="entry name" value="DEAD"/>
    <property type="match status" value="1"/>
</dbReference>
<dbReference type="FunFam" id="3.40.50.300:FF:000489">
    <property type="entry name" value="Primosome assembly protein PriA"/>
    <property type="match status" value="1"/>
</dbReference>
<evidence type="ECO:0000256" key="11">
    <source>
        <dbReference type="ARBA" id="ARBA00048988"/>
    </source>
</evidence>
<dbReference type="PANTHER" id="PTHR30580:SF0">
    <property type="entry name" value="PRIMOSOMAL PROTEIN N"/>
    <property type="match status" value="1"/>
</dbReference>
<dbReference type="STRING" id="1122142.SAMN02910414_01492"/>
<keyword evidence="6 12" id="KW-0347">Helicase</keyword>
<dbReference type="InterPro" id="IPR027417">
    <property type="entry name" value="P-loop_NTPase"/>
</dbReference>
<evidence type="ECO:0000256" key="9">
    <source>
        <dbReference type="ARBA" id="ARBA00023125"/>
    </source>
</evidence>
<dbReference type="InterPro" id="IPR041222">
    <property type="entry name" value="PriA_3primeBD"/>
</dbReference>
<dbReference type="SMART" id="SM00487">
    <property type="entry name" value="DEXDc"/>
    <property type="match status" value="1"/>
</dbReference>
<dbReference type="PANTHER" id="PTHR30580">
    <property type="entry name" value="PRIMOSOMAL PROTEIN N"/>
    <property type="match status" value="1"/>
</dbReference>
<dbReference type="NCBIfam" id="TIGR00595">
    <property type="entry name" value="priA"/>
    <property type="match status" value="1"/>
</dbReference>
<dbReference type="InterPro" id="IPR014001">
    <property type="entry name" value="Helicase_ATP-bd"/>
</dbReference>
<comment type="similarity">
    <text evidence="12">Belongs to the helicase family. PriA subfamily.</text>
</comment>
<dbReference type="SMART" id="SM00490">
    <property type="entry name" value="HELICc"/>
    <property type="match status" value="1"/>
</dbReference>
<keyword evidence="9 12" id="KW-0238">DNA-binding</keyword>
<evidence type="ECO:0000256" key="4">
    <source>
        <dbReference type="ARBA" id="ARBA00022741"/>
    </source>
</evidence>
<dbReference type="CDD" id="cd18804">
    <property type="entry name" value="SF2_C_priA"/>
    <property type="match status" value="1"/>
</dbReference>
<evidence type="ECO:0000256" key="1">
    <source>
        <dbReference type="ARBA" id="ARBA00022515"/>
    </source>
</evidence>
<keyword evidence="1 12" id="KW-0639">Primosome</keyword>
<evidence type="ECO:0000256" key="10">
    <source>
        <dbReference type="ARBA" id="ARBA00023235"/>
    </source>
</evidence>
<dbReference type="InterPro" id="IPR040498">
    <property type="entry name" value="PriA_CRR"/>
</dbReference>
<dbReference type="GO" id="GO:0006269">
    <property type="term" value="P:DNA replication, synthesis of primer"/>
    <property type="evidence" value="ECO:0007669"/>
    <property type="project" value="UniProtKB-KW"/>
</dbReference>
<evidence type="ECO:0000256" key="6">
    <source>
        <dbReference type="ARBA" id="ARBA00022806"/>
    </source>
</evidence>
<dbReference type="Pfam" id="PF18074">
    <property type="entry name" value="PriA_C"/>
    <property type="match status" value="1"/>
</dbReference>
<comment type="catalytic activity">
    <reaction evidence="11 12">
        <text>ATP + H2O = ADP + phosphate + H(+)</text>
        <dbReference type="Rhea" id="RHEA:13065"/>
        <dbReference type="ChEBI" id="CHEBI:15377"/>
        <dbReference type="ChEBI" id="CHEBI:15378"/>
        <dbReference type="ChEBI" id="CHEBI:30616"/>
        <dbReference type="ChEBI" id="CHEBI:43474"/>
        <dbReference type="ChEBI" id="CHEBI:456216"/>
        <dbReference type="EC" id="5.6.2.4"/>
    </reaction>
</comment>
<protein>
    <recommendedName>
        <fullName evidence="12">Replication restart protein PriA</fullName>
    </recommendedName>
    <alternativeName>
        <fullName evidence="12">ATP-dependent DNA helicase PriA</fullName>
        <ecNumber evidence="12">5.6.2.4</ecNumber>
    </alternativeName>
    <alternativeName>
        <fullName evidence="12">DNA 3'-5' helicase PriA</fullName>
    </alternativeName>
</protein>
<dbReference type="EMBL" id="FNPG01000017">
    <property type="protein sequence ID" value="SDY40923.1"/>
    <property type="molecule type" value="Genomic_DNA"/>
</dbReference>
<comment type="subunit">
    <text evidence="12">Component of the replication restart primosome.</text>
</comment>
<dbReference type="Gene3D" id="3.40.50.300">
    <property type="entry name" value="P-loop containing nucleotide triphosphate hydrolases"/>
    <property type="match status" value="2"/>
</dbReference>
<evidence type="ECO:0000313" key="15">
    <source>
        <dbReference type="Proteomes" id="UP000183918"/>
    </source>
</evidence>
<dbReference type="OrthoDB" id="9759544at2"/>
<feature type="binding site" evidence="12">
    <location>
        <position position="456"/>
    </location>
    <ligand>
        <name>Zn(2+)</name>
        <dbReference type="ChEBI" id="CHEBI:29105"/>
        <label>2</label>
    </ligand>
</feature>
<dbReference type="InterPro" id="IPR001650">
    <property type="entry name" value="Helicase_C-like"/>
</dbReference>
<dbReference type="InterPro" id="IPR041236">
    <property type="entry name" value="PriA_C"/>
</dbReference>
<keyword evidence="15" id="KW-1185">Reference proteome</keyword>
<comment type="function">
    <text evidence="12">Initiates the restart of stalled replication forks, which reloads the replicative helicase on sites other than the origin of replication. Recognizes and binds to abandoned replication forks and remodels them to uncover a helicase loading site. Promotes assembly of the primosome at these replication forks.</text>
</comment>
<evidence type="ECO:0000256" key="12">
    <source>
        <dbReference type="HAMAP-Rule" id="MF_00983"/>
    </source>
</evidence>
<feature type="binding site" evidence="12">
    <location>
        <position position="450"/>
    </location>
    <ligand>
        <name>Zn(2+)</name>
        <dbReference type="ChEBI" id="CHEBI:29105"/>
        <label>1</label>
    </ligand>
</feature>
<evidence type="ECO:0000256" key="7">
    <source>
        <dbReference type="ARBA" id="ARBA00022833"/>
    </source>
</evidence>
<evidence type="ECO:0000313" key="14">
    <source>
        <dbReference type="EMBL" id="SDY40923.1"/>
    </source>
</evidence>
<evidence type="ECO:0000256" key="8">
    <source>
        <dbReference type="ARBA" id="ARBA00022840"/>
    </source>
</evidence>
<accession>A0A1H3JLU7</accession>
<dbReference type="GO" id="GO:0006310">
    <property type="term" value="P:DNA recombination"/>
    <property type="evidence" value="ECO:0007669"/>
    <property type="project" value="InterPro"/>
</dbReference>
<comment type="cofactor">
    <cofactor evidence="12">
        <name>Zn(2+)</name>
        <dbReference type="ChEBI" id="CHEBI:29105"/>
    </cofactor>
    <text evidence="12">Binds 2 zinc ions per subunit.</text>
</comment>
<organism evidence="14 15">
    <name type="scientific">Lachnobacterium bovis DSM 14045</name>
    <dbReference type="NCBI Taxonomy" id="1122142"/>
    <lineage>
        <taxon>Bacteria</taxon>
        <taxon>Bacillati</taxon>
        <taxon>Bacillota</taxon>
        <taxon>Clostridia</taxon>
        <taxon>Lachnospirales</taxon>
        <taxon>Lachnospiraceae</taxon>
        <taxon>Lachnobacterium</taxon>
    </lineage>
</organism>
<keyword evidence="7 12" id="KW-0862">Zinc</keyword>
<feature type="binding site" evidence="12">
    <location>
        <position position="459"/>
    </location>
    <ligand>
        <name>Zn(2+)</name>
        <dbReference type="ChEBI" id="CHEBI:29105"/>
        <label>2</label>
    </ligand>
</feature>
<dbReference type="InterPro" id="IPR011545">
    <property type="entry name" value="DEAD/DEAH_box_helicase_dom"/>
</dbReference>
<keyword evidence="3 12" id="KW-0479">Metal-binding</keyword>